<evidence type="ECO:0000256" key="11">
    <source>
        <dbReference type="ARBA" id="ARBA00023136"/>
    </source>
</evidence>
<evidence type="ECO:0000256" key="7">
    <source>
        <dbReference type="ARBA" id="ARBA00009987"/>
    </source>
</evidence>
<evidence type="ECO:0000259" key="18">
    <source>
        <dbReference type="PROSITE" id="PS51834"/>
    </source>
</evidence>
<keyword evidence="12" id="KW-0206">Cytoskeleton</keyword>
<feature type="region of interest" description="Disordered" evidence="16">
    <location>
        <begin position="1"/>
        <end position="31"/>
    </location>
</feature>
<dbReference type="Gene3D" id="1.10.10.1730">
    <property type="entry name" value="Folliculin"/>
    <property type="match status" value="1"/>
</dbReference>
<dbReference type="GO" id="GO:0005829">
    <property type="term" value="C:cytosol"/>
    <property type="evidence" value="ECO:0007669"/>
    <property type="project" value="UniProtKB-SubCell"/>
</dbReference>
<evidence type="ECO:0000259" key="17">
    <source>
        <dbReference type="PROSITE" id="PS51480"/>
    </source>
</evidence>
<gene>
    <name evidence="20" type="primary">LOC112467635</name>
</gene>
<evidence type="ECO:0000256" key="6">
    <source>
        <dbReference type="ARBA" id="ARBA00004656"/>
    </source>
</evidence>
<dbReference type="Pfam" id="PF16692">
    <property type="entry name" value="Folliculin_C"/>
    <property type="match status" value="1"/>
</dbReference>
<dbReference type="GO" id="GO:0006071">
    <property type="term" value="P:glycerol metabolic process"/>
    <property type="evidence" value="ECO:0007669"/>
    <property type="project" value="InterPro"/>
</dbReference>
<evidence type="ECO:0000313" key="20">
    <source>
        <dbReference type="RefSeq" id="XP_024892086.1"/>
    </source>
</evidence>
<evidence type="ECO:0000256" key="14">
    <source>
        <dbReference type="ARBA" id="ARBA00023242"/>
    </source>
</evidence>
<evidence type="ECO:0000256" key="16">
    <source>
        <dbReference type="SAM" id="MobiDB-lite"/>
    </source>
</evidence>
<evidence type="ECO:0000256" key="15">
    <source>
        <dbReference type="ARBA" id="ARBA00023273"/>
    </source>
</evidence>
<dbReference type="GO" id="GO:0005634">
    <property type="term" value="C:nucleus"/>
    <property type="evidence" value="ECO:0007669"/>
    <property type="project" value="UniProtKB-SubCell"/>
</dbReference>
<evidence type="ECO:0000313" key="19">
    <source>
        <dbReference type="Proteomes" id="UP000504618"/>
    </source>
</evidence>
<protein>
    <recommendedName>
        <fullName evidence="8">Folliculin</fullName>
    </recommendedName>
</protein>
<dbReference type="PROSITE" id="PS51834">
    <property type="entry name" value="DENN_FLCN_SMCR8"/>
    <property type="match status" value="1"/>
</dbReference>
<dbReference type="PANTHER" id="PTHR31441:SF2">
    <property type="entry name" value="FOLLICULIN"/>
    <property type="match status" value="1"/>
</dbReference>
<comment type="similarity">
    <text evidence="7">Belongs to the folliculin family.</text>
</comment>
<dbReference type="InterPro" id="IPR037520">
    <property type="entry name" value="Folliculin/SMCR8_longin"/>
</dbReference>
<dbReference type="GO" id="GO:0000122">
    <property type="term" value="P:negative regulation of transcription by RNA polymerase II"/>
    <property type="evidence" value="ECO:0007669"/>
    <property type="project" value="TreeGrafter"/>
</dbReference>
<dbReference type="CTD" id="109623"/>
<dbReference type="InterPro" id="IPR032035">
    <property type="entry name" value="Folliculin_DENN"/>
</dbReference>
<dbReference type="Pfam" id="PF11704">
    <property type="entry name" value="Folliculin"/>
    <property type="match status" value="1"/>
</dbReference>
<proteinExistence type="inferred from homology"/>
<dbReference type="GO" id="GO:0005096">
    <property type="term" value="F:GTPase activator activity"/>
    <property type="evidence" value="ECO:0007669"/>
    <property type="project" value="UniProtKB-KW"/>
</dbReference>
<dbReference type="Gene3D" id="1.25.40.340">
    <property type="match status" value="1"/>
</dbReference>
<dbReference type="GO" id="GO:0004371">
    <property type="term" value="F:glycerone kinase activity"/>
    <property type="evidence" value="ECO:0007669"/>
    <property type="project" value="InterPro"/>
</dbReference>
<dbReference type="InterPro" id="IPR036117">
    <property type="entry name" value="DhaL_dom_sf"/>
</dbReference>
<evidence type="ECO:0000256" key="5">
    <source>
        <dbReference type="ARBA" id="ARBA00004514"/>
    </source>
</evidence>
<dbReference type="Proteomes" id="UP000504618">
    <property type="component" value="Unplaced"/>
</dbReference>
<feature type="domain" description="UDENN FLCN/SMCR8-type" evidence="18">
    <location>
        <begin position="244"/>
        <end position="680"/>
    </location>
</feature>
<organism evidence="19 20">
    <name type="scientific">Temnothorax curvispinosus</name>
    <dbReference type="NCBI Taxonomy" id="300111"/>
    <lineage>
        <taxon>Eukaryota</taxon>
        <taxon>Metazoa</taxon>
        <taxon>Ecdysozoa</taxon>
        <taxon>Arthropoda</taxon>
        <taxon>Hexapoda</taxon>
        <taxon>Insecta</taxon>
        <taxon>Pterygota</taxon>
        <taxon>Neoptera</taxon>
        <taxon>Endopterygota</taxon>
        <taxon>Hymenoptera</taxon>
        <taxon>Apocrita</taxon>
        <taxon>Aculeata</taxon>
        <taxon>Formicoidea</taxon>
        <taxon>Formicidae</taxon>
        <taxon>Myrmicinae</taxon>
        <taxon>Temnothorax</taxon>
    </lineage>
</organism>
<keyword evidence="14" id="KW-0539">Nucleus</keyword>
<evidence type="ECO:0000256" key="13">
    <source>
        <dbReference type="ARBA" id="ARBA00023228"/>
    </source>
</evidence>
<dbReference type="GO" id="GO:0005819">
    <property type="term" value="C:spindle"/>
    <property type="evidence" value="ECO:0007669"/>
    <property type="project" value="UniProtKB-SubCell"/>
</dbReference>
<evidence type="ECO:0000256" key="12">
    <source>
        <dbReference type="ARBA" id="ARBA00023212"/>
    </source>
</evidence>
<accession>A0A6J1RH90</accession>
<keyword evidence="10" id="KW-0963">Cytoplasm</keyword>
<dbReference type="GO" id="GO:0005929">
    <property type="term" value="C:cilium"/>
    <property type="evidence" value="ECO:0007669"/>
    <property type="project" value="UniProtKB-SubCell"/>
</dbReference>
<dbReference type="Gene3D" id="3.40.50.12430">
    <property type="match status" value="1"/>
</dbReference>
<dbReference type="AlphaFoldDB" id="A0A6J1RH90"/>
<evidence type="ECO:0000256" key="4">
    <source>
        <dbReference type="ARBA" id="ARBA00004300"/>
    </source>
</evidence>
<dbReference type="Pfam" id="PF02734">
    <property type="entry name" value="Dak2"/>
    <property type="match status" value="1"/>
</dbReference>
<dbReference type="InterPro" id="IPR037521">
    <property type="entry name" value="FLCN/SMCR8_DENN"/>
</dbReference>
<evidence type="ECO:0000256" key="9">
    <source>
        <dbReference type="ARBA" id="ARBA00022468"/>
    </source>
</evidence>
<feature type="compositionally biased region" description="Polar residues" evidence="16">
    <location>
        <begin position="11"/>
        <end position="31"/>
    </location>
</feature>
<dbReference type="SMART" id="SM01120">
    <property type="entry name" value="Dak2"/>
    <property type="match status" value="1"/>
</dbReference>
<dbReference type="PANTHER" id="PTHR31441">
    <property type="entry name" value="FOLLICULIN FAMILY MEMBER"/>
    <property type="match status" value="1"/>
</dbReference>
<evidence type="ECO:0000256" key="1">
    <source>
        <dbReference type="ARBA" id="ARBA00004123"/>
    </source>
</evidence>
<evidence type="ECO:0000256" key="8">
    <source>
        <dbReference type="ARBA" id="ARBA00021824"/>
    </source>
</evidence>
<keyword evidence="19" id="KW-1185">Reference proteome</keyword>
<dbReference type="InterPro" id="IPR021713">
    <property type="entry name" value="Folliculin"/>
</dbReference>
<name>A0A6J1RH90_9HYME</name>
<dbReference type="PROSITE" id="PS51480">
    <property type="entry name" value="DHAL"/>
    <property type="match status" value="1"/>
</dbReference>
<keyword evidence="13" id="KW-0458">Lysosome</keyword>
<dbReference type="GO" id="GO:0005813">
    <property type="term" value="C:centrosome"/>
    <property type="evidence" value="ECO:0007669"/>
    <property type="project" value="UniProtKB-SubCell"/>
</dbReference>
<dbReference type="RefSeq" id="XP_024892086.1">
    <property type="nucleotide sequence ID" value="XM_025036318.1"/>
</dbReference>
<dbReference type="SUPFAM" id="SSF101473">
    <property type="entry name" value="DhaL-like"/>
    <property type="match status" value="1"/>
</dbReference>
<dbReference type="OrthoDB" id="5599713at2759"/>
<keyword evidence="15" id="KW-0966">Cell projection</keyword>
<comment type="subcellular location">
    <subcellularLocation>
        <location evidence="2">Cell projection</location>
        <location evidence="2">Cilium</location>
    </subcellularLocation>
    <subcellularLocation>
        <location evidence="4">Cytoplasm</location>
        <location evidence="4">Cytoskeleton</location>
        <location evidence="4">Microtubule organizing center</location>
        <location evidence="4">Centrosome</location>
    </subcellularLocation>
    <subcellularLocation>
        <location evidence="3">Cytoplasm</location>
        <location evidence="3">Cytoskeleton</location>
        <location evidence="3">Spindle</location>
    </subcellularLocation>
    <subcellularLocation>
        <location evidence="5">Cytoplasm</location>
        <location evidence="5">Cytosol</location>
    </subcellularLocation>
    <subcellularLocation>
        <location evidence="6">Lysosome membrane</location>
    </subcellularLocation>
    <subcellularLocation>
        <location evidence="1">Nucleus</location>
    </subcellularLocation>
</comment>
<dbReference type="GO" id="GO:0005765">
    <property type="term" value="C:lysosomal membrane"/>
    <property type="evidence" value="ECO:0007669"/>
    <property type="project" value="UniProtKB-SubCell"/>
</dbReference>
<evidence type="ECO:0000256" key="3">
    <source>
        <dbReference type="ARBA" id="ARBA00004186"/>
    </source>
</evidence>
<dbReference type="GeneID" id="112467635"/>
<evidence type="ECO:0000256" key="2">
    <source>
        <dbReference type="ARBA" id="ARBA00004138"/>
    </source>
</evidence>
<evidence type="ECO:0000256" key="10">
    <source>
        <dbReference type="ARBA" id="ARBA00022490"/>
    </source>
</evidence>
<reference evidence="20" key="1">
    <citation type="submission" date="2025-08" db="UniProtKB">
        <authorList>
            <consortium name="RefSeq"/>
        </authorList>
    </citation>
    <scope>IDENTIFICATION</scope>
    <source>
        <tissue evidence="20">Whole body</tissue>
    </source>
</reference>
<keyword evidence="9" id="KW-0343">GTPase activation</keyword>
<dbReference type="GO" id="GO:1904263">
    <property type="term" value="P:positive regulation of TORC1 signaling"/>
    <property type="evidence" value="ECO:0007669"/>
    <property type="project" value="TreeGrafter"/>
</dbReference>
<sequence length="684" mass="76240">MKNVEMPHNVGEQNSQTAHENSTCTSDTGPKIQSQNGPAFLTVLTFACEALIACARQLDIMDEECGDGTYGTILARSANAIKLAIKEGRISATKPSITFIQISHIIEKDMGGLEGGMYSLFFDTAAKSFLKFRNDEQMTANMWLTALTSANKMMSEFSGTSRGDRTMLDALIPAENKLRDALNSGSSPVSAFGEAVKAAETFAMQTVHMSGSFSIFKYPDPGAHAVGIWMRAAYEGDGQDECEGCQSIGNVKYLSNEHETRTSFLSAQQSLMQDIGNLLKHACVRSLSCEVHPGKEGVCYFGDEYRGHVLSHTFTLKDAQARGFRRWCSFIVFMRDKQFLLNMWPFLIDNLREVIRELQDFSEKRYNAEEAECPQRAMRLTTANNGMGCHSTSIKQSRTLGDITNEKHVFVRIHMWLVWILSAGARHFIEIFPMNLLDDELNYNFEHQIETEEGFTLVNAKLPVNFNFNWDDSELLSEFSEIAEKSTAVILRNLKRVLGKDQFRQLLYSCLTGVQVLVRGPKIQRLESLYGLSSLVPRACRRVKTQTLEYMDPDTCNFIGVDTSVAVPLPCASVCRLDIILNEHKVGNAKSHIVKWAGTLPTKLPTLLIKIEKSLDNEKLGNSVLKAHFTTLQEEWANIAKVVHAMRGRGHRGDLSGLMLSLGAGPQDKKLLDAWSMGLPSNPA</sequence>
<feature type="domain" description="DhaL" evidence="17">
    <location>
        <begin position="38"/>
        <end position="235"/>
    </location>
</feature>
<dbReference type="InterPro" id="IPR004007">
    <property type="entry name" value="DhaL_dom"/>
</dbReference>
<keyword evidence="11" id="KW-0472">Membrane</keyword>
<dbReference type="InterPro" id="IPR044886">
    <property type="entry name" value="FLCN_DENN_C_sf"/>
</dbReference>